<accession>A0A0G0VU84</accession>
<keyword evidence="2" id="KW-0808">Transferase</keyword>
<comment type="caution">
    <text evidence="2">The sequence shown here is derived from an EMBL/GenBank/DDBJ whole genome shotgun (WGS) entry which is preliminary data.</text>
</comment>
<keyword evidence="2" id="KW-0695">RNA-directed DNA polymerase</keyword>
<dbReference type="SUPFAM" id="SSF56672">
    <property type="entry name" value="DNA/RNA polymerases"/>
    <property type="match status" value="1"/>
</dbReference>
<evidence type="ECO:0000313" key="2">
    <source>
        <dbReference type="EMBL" id="KKS03237.1"/>
    </source>
</evidence>
<reference evidence="2 3" key="1">
    <citation type="journal article" date="2015" name="Nature">
        <title>rRNA introns, odd ribosomes, and small enigmatic genomes across a large radiation of phyla.</title>
        <authorList>
            <person name="Brown C.T."/>
            <person name="Hug L.A."/>
            <person name="Thomas B.C."/>
            <person name="Sharon I."/>
            <person name="Castelle C.J."/>
            <person name="Singh A."/>
            <person name="Wilkins M.J."/>
            <person name="Williams K.H."/>
            <person name="Banfield J.F."/>
        </authorList>
    </citation>
    <scope>NUCLEOTIDE SEQUENCE [LARGE SCALE GENOMIC DNA]</scope>
</reference>
<dbReference type="AlphaFoldDB" id="A0A0G0VU84"/>
<dbReference type="Pfam" id="PF00078">
    <property type="entry name" value="RVT_1"/>
    <property type="match status" value="1"/>
</dbReference>
<dbReference type="Proteomes" id="UP000033947">
    <property type="component" value="Unassembled WGS sequence"/>
</dbReference>
<evidence type="ECO:0000313" key="3">
    <source>
        <dbReference type="Proteomes" id="UP000033947"/>
    </source>
</evidence>
<sequence>MNKDRLFENLVNKNNLEKAFDYLLVEIENSSLAIDPIWTPALQAIKKNRKTYFNALSELLINGYFQADKARYFKFPKDNLGIRPVAILSITDRIIYQAIFLKPVLGNVLKTKYTQPPCYTPNLSSETEKTYLEDWHQKWDDYINDQVKAYRDGYIYKVDLDVKSFFDNINHELIKDFLVKECNVNGTKVLEILMNLLSTWAHKPGFGVPQGPEASIFIASAFLSQLDDKGISLSSELEFRQFRYNDDICLMAKTPEVLHQLIEVLSNYLFDIFLELNGKTSFCLLDEGELLKLAKRRIYSPYGINEDSLYTVLNIENSIPDYLIKLRNNRQLEQYEVSALKYYLKGAKNRAYCTRFIDLLDKSHSLSLYICRYVQKFVDDASVYNYLCKTYSEKHLYSWSKFWVLKTLISSKHFQDKKNLESSKTLVLNGLNDKSWEIRSLCLYIAELFGFISDSSALISKLHKSADNIFEKSMTTYLLGSKNESGMMSDLLRSNCTDLQIIAFSALNKPDLSNLPNDLSPFSQYLLKINNTSTVSSSTSVIQHSLLDLVSECGAVHISLDTTKLSKELGLTWNQNNSGKLKRSKKIVHWVELNYSGELVMDSAYILSKPNIDSENECFISYVINRSGKNITKKDIENDQNIKITRSFNNILNDLGFKGEIKKLFFPITSAGEVRFFRKLKQIDVTSSSIDEKKLEKQLKKLRPF</sequence>
<organism evidence="2 3">
    <name type="scientific">candidate division WWE3 bacterium GW2011_GWC2_41_23</name>
    <dbReference type="NCBI Taxonomy" id="1619123"/>
    <lineage>
        <taxon>Bacteria</taxon>
        <taxon>Katanobacteria</taxon>
    </lineage>
</organism>
<dbReference type="CDD" id="cd01646">
    <property type="entry name" value="RT_Bac_retron_I"/>
    <property type="match status" value="1"/>
</dbReference>
<name>A0A0G0VU84_UNCKA</name>
<gene>
    <name evidence="2" type="ORF">UU55_C0004G0026</name>
</gene>
<dbReference type="InterPro" id="IPR000477">
    <property type="entry name" value="RT_dom"/>
</dbReference>
<protein>
    <submittedName>
        <fullName evidence="2">RNA-directed DNA polymerase (Reverse transcriptase)</fullName>
    </submittedName>
</protein>
<dbReference type="GO" id="GO:0003964">
    <property type="term" value="F:RNA-directed DNA polymerase activity"/>
    <property type="evidence" value="ECO:0007669"/>
    <property type="project" value="UniProtKB-KW"/>
</dbReference>
<dbReference type="InterPro" id="IPR043502">
    <property type="entry name" value="DNA/RNA_pol_sf"/>
</dbReference>
<feature type="domain" description="Reverse transcriptase" evidence="1">
    <location>
        <begin position="56"/>
        <end position="306"/>
    </location>
</feature>
<proteinExistence type="predicted"/>
<dbReference type="EMBL" id="LCBB01000004">
    <property type="protein sequence ID" value="KKS03237.1"/>
    <property type="molecule type" value="Genomic_DNA"/>
</dbReference>
<dbReference type="PROSITE" id="PS50878">
    <property type="entry name" value="RT_POL"/>
    <property type="match status" value="1"/>
</dbReference>
<keyword evidence="2" id="KW-0548">Nucleotidyltransferase</keyword>
<evidence type="ECO:0000259" key="1">
    <source>
        <dbReference type="PROSITE" id="PS50878"/>
    </source>
</evidence>